<proteinExistence type="predicted"/>
<dbReference type="RefSeq" id="WP_090970045.1">
    <property type="nucleotide sequence ID" value="NZ_FNRT01000002.1"/>
</dbReference>
<accession>A0A1H4W1E2</accession>
<name>A0A1H4W1E2_9ACTN</name>
<dbReference type="EMBL" id="FNRT01000002">
    <property type="protein sequence ID" value="SEC87055.1"/>
    <property type="molecule type" value="Genomic_DNA"/>
</dbReference>
<evidence type="ECO:0000313" key="1">
    <source>
        <dbReference type="EMBL" id="SEC87055.1"/>
    </source>
</evidence>
<gene>
    <name evidence="1" type="ORF">SAMN04489844_3156</name>
</gene>
<dbReference type="AlphaFoldDB" id="A0A1H4W1E2"/>
<organism evidence="1 2">
    <name type="scientific">Nocardioides exalbidus</name>
    <dbReference type="NCBI Taxonomy" id="402596"/>
    <lineage>
        <taxon>Bacteria</taxon>
        <taxon>Bacillati</taxon>
        <taxon>Actinomycetota</taxon>
        <taxon>Actinomycetes</taxon>
        <taxon>Propionibacteriales</taxon>
        <taxon>Nocardioidaceae</taxon>
        <taxon>Nocardioides</taxon>
    </lineage>
</organism>
<dbReference type="OrthoDB" id="3788785at2"/>
<dbReference type="Proteomes" id="UP000198742">
    <property type="component" value="Unassembled WGS sequence"/>
</dbReference>
<sequence>MSQLLAAAALVVTGLLPLPPIPGLPTADPATQPAADPVVLAGALDAPDGRLKKGCKDYSYSYAVTTESEDWTFDITMQDRAGKGVNSQSLLGPNDPESGVLTFRLCERATKPGTFTLTGALTAYEGYSDETTVPVTDTFTLRKTKSRKNR</sequence>
<evidence type="ECO:0000313" key="2">
    <source>
        <dbReference type="Proteomes" id="UP000198742"/>
    </source>
</evidence>
<keyword evidence="2" id="KW-1185">Reference proteome</keyword>
<reference evidence="2" key="1">
    <citation type="submission" date="2016-10" db="EMBL/GenBank/DDBJ databases">
        <authorList>
            <person name="Varghese N."/>
            <person name="Submissions S."/>
        </authorList>
    </citation>
    <scope>NUCLEOTIDE SEQUENCE [LARGE SCALE GENOMIC DNA]</scope>
    <source>
        <strain evidence="2">DSM 22017</strain>
    </source>
</reference>
<dbReference type="STRING" id="402596.SAMN04489844_3156"/>
<protein>
    <submittedName>
        <fullName evidence="1">Uncharacterized protein</fullName>
    </submittedName>
</protein>